<keyword evidence="3" id="KW-0813">Transport</keyword>
<keyword evidence="7" id="KW-0446">Lipid-binding</keyword>
<keyword evidence="8" id="KW-0325">Glycoprotein</keyword>
<dbReference type="GO" id="GO:0005496">
    <property type="term" value="F:steroid binding"/>
    <property type="evidence" value="ECO:0007669"/>
    <property type="project" value="UniProtKB-KW"/>
</dbReference>
<dbReference type="FunFam" id="2.30.39.10:FF:000003">
    <property type="entry name" value="alpha-1-antitrypsin isoform X1"/>
    <property type="match status" value="1"/>
</dbReference>
<feature type="domain" description="Serpin" evidence="15">
    <location>
        <begin position="60"/>
        <end position="412"/>
    </location>
</feature>
<evidence type="ECO:0000313" key="17">
    <source>
        <dbReference type="Proteomes" id="UP000694564"/>
    </source>
</evidence>
<evidence type="ECO:0000256" key="7">
    <source>
        <dbReference type="ARBA" id="ARBA00023121"/>
    </source>
</evidence>
<keyword evidence="17" id="KW-1185">Reference proteome</keyword>
<dbReference type="GO" id="GO:0004867">
    <property type="term" value="F:serine-type endopeptidase inhibitor activity"/>
    <property type="evidence" value="ECO:0007669"/>
    <property type="project" value="InterPro"/>
</dbReference>
<evidence type="ECO:0000256" key="5">
    <source>
        <dbReference type="ARBA" id="ARBA00022665"/>
    </source>
</evidence>
<evidence type="ECO:0000256" key="10">
    <source>
        <dbReference type="ARBA" id="ARBA00039186"/>
    </source>
</evidence>
<dbReference type="InterPro" id="IPR042178">
    <property type="entry name" value="Serpin_sf_1"/>
</dbReference>
<dbReference type="InterPro" id="IPR023795">
    <property type="entry name" value="Serpin_CS"/>
</dbReference>
<accession>A0A8D2APG4</accession>
<evidence type="ECO:0000256" key="12">
    <source>
        <dbReference type="ARBA" id="ARBA00043180"/>
    </source>
</evidence>
<dbReference type="AlphaFoldDB" id="A0A8D2APG4"/>
<dbReference type="Gene3D" id="2.30.39.10">
    <property type="entry name" value="Alpha-1-antitrypsin, domain 1"/>
    <property type="match status" value="1"/>
</dbReference>
<dbReference type="Proteomes" id="UP000694564">
    <property type="component" value="Chromosome 2"/>
</dbReference>
<dbReference type="OrthoDB" id="671595at2759"/>
<dbReference type="InterPro" id="IPR023796">
    <property type="entry name" value="Serpin_dom"/>
</dbReference>
<comment type="subcellular location">
    <subcellularLocation>
        <location evidence="1">Secreted</location>
    </subcellularLocation>
</comment>
<comment type="similarity">
    <text evidence="2 13">Belongs to the serpin family.</text>
</comment>
<dbReference type="SUPFAM" id="SSF56574">
    <property type="entry name" value="Serpins"/>
    <property type="match status" value="1"/>
</dbReference>
<dbReference type="Gene3D" id="3.30.497.10">
    <property type="entry name" value="Antithrombin, subunit I, domain 2"/>
    <property type="match status" value="1"/>
</dbReference>
<sequence length="413" mass="45607">KNFLKGWGCNSVTMPLALYTCLLTLSISGLWTVQAQDPDAAISMESPHRGLAPINVDFAFSLYKHLVASGPDKNTFISPVSVSMALAMLCLGAGGHTRTQVLQGLGFNLTEISEGEIHRSFQHLHHLLREADPSLEMAMGSTLLHHNLELLHSFLEDIKRYYGSEALAVDFQDWATTSRQINEYIKNKTQGKIADMFSGPQSPAVLALLNYIFFKGTWAQPFDPERTVEENFHVNETTTVKVPMMFQLGAIKHLPDPELPCQVVQLDYRGNQTIFFVLPEPGQMGRITAALSRDTIQRCSQVHLYIPKVSISGTYDLRGVLADMGIEDLFTNHANFSGISHGEQLKLSKVIHKAVLQLDEGGVTPAATKGSLQGPEPLASEPLTVSFNQPFLLMIFDHFTWSSLFLGQVVSPA</sequence>
<evidence type="ECO:0000259" key="15">
    <source>
        <dbReference type="SMART" id="SM00093"/>
    </source>
</evidence>
<dbReference type="GO" id="GO:0008211">
    <property type="term" value="P:glucocorticoid metabolic process"/>
    <property type="evidence" value="ECO:0007669"/>
    <property type="project" value="Ensembl"/>
</dbReference>
<dbReference type="SMART" id="SM00093">
    <property type="entry name" value="SERPIN"/>
    <property type="match status" value="1"/>
</dbReference>
<evidence type="ECO:0000256" key="3">
    <source>
        <dbReference type="ARBA" id="ARBA00022448"/>
    </source>
</evidence>
<evidence type="ECO:0000313" key="16">
    <source>
        <dbReference type="Ensembl" id="ENSSVLP00005002585.1"/>
    </source>
</evidence>
<reference evidence="16" key="1">
    <citation type="submission" date="2025-08" db="UniProtKB">
        <authorList>
            <consortium name="Ensembl"/>
        </authorList>
    </citation>
    <scope>IDENTIFICATION</scope>
</reference>
<dbReference type="InterPro" id="IPR042185">
    <property type="entry name" value="Serpin_sf_2"/>
</dbReference>
<dbReference type="Pfam" id="PF00079">
    <property type="entry name" value="Serpin"/>
    <property type="match status" value="1"/>
</dbReference>
<organism evidence="16 17">
    <name type="scientific">Sciurus vulgaris</name>
    <name type="common">Eurasian red squirrel</name>
    <dbReference type="NCBI Taxonomy" id="55149"/>
    <lineage>
        <taxon>Eukaryota</taxon>
        <taxon>Metazoa</taxon>
        <taxon>Chordata</taxon>
        <taxon>Craniata</taxon>
        <taxon>Vertebrata</taxon>
        <taxon>Euteleostomi</taxon>
        <taxon>Mammalia</taxon>
        <taxon>Eutheria</taxon>
        <taxon>Euarchontoglires</taxon>
        <taxon>Glires</taxon>
        <taxon>Rodentia</taxon>
        <taxon>Sciuromorpha</taxon>
        <taxon>Sciuridae</taxon>
        <taxon>Sciurinae</taxon>
        <taxon>Sciurini</taxon>
        <taxon>Sciurus</taxon>
    </lineage>
</organism>
<evidence type="ECO:0000256" key="6">
    <source>
        <dbReference type="ARBA" id="ARBA00022729"/>
    </source>
</evidence>
<evidence type="ECO:0000256" key="14">
    <source>
        <dbReference type="SAM" id="SignalP"/>
    </source>
</evidence>
<proteinExistence type="inferred from homology"/>
<protein>
    <recommendedName>
        <fullName evidence="10">Corticosteroid-binding globulin</fullName>
    </recommendedName>
    <alternativeName>
        <fullName evidence="12">Serpin A6</fullName>
    </alternativeName>
    <alternativeName>
        <fullName evidence="11">Transcortin</fullName>
    </alternativeName>
</protein>
<comment type="function">
    <text evidence="9">Major transport protein for glucocorticoids and progestins in the blood of almost all vertebrate species.</text>
</comment>
<evidence type="ECO:0000256" key="8">
    <source>
        <dbReference type="ARBA" id="ARBA00023180"/>
    </source>
</evidence>
<dbReference type="Ensembl" id="ENSSVLT00005002834.1">
    <property type="protein sequence ID" value="ENSSVLP00005002585.1"/>
    <property type="gene ID" value="ENSSVLG00005002023.1"/>
</dbReference>
<dbReference type="PANTHER" id="PTHR11461">
    <property type="entry name" value="SERINE PROTEASE INHIBITOR, SERPIN"/>
    <property type="match status" value="1"/>
</dbReference>
<evidence type="ECO:0000256" key="1">
    <source>
        <dbReference type="ARBA" id="ARBA00004613"/>
    </source>
</evidence>
<evidence type="ECO:0000256" key="13">
    <source>
        <dbReference type="RuleBase" id="RU000411"/>
    </source>
</evidence>
<feature type="chain" id="PRO_5034635586" description="Corticosteroid-binding globulin" evidence="14">
    <location>
        <begin position="36"/>
        <end position="413"/>
    </location>
</feature>
<keyword evidence="6 14" id="KW-0732">Signal</keyword>
<dbReference type="InterPro" id="IPR000215">
    <property type="entry name" value="Serpin_fam"/>
</dbReference>
<feature type="signal peptide" evidence="14">
    <location>
        <begin position="1"/>
        <end position="35"/>
    </location>
</feature>
<name>A0A8D2APG4_SCIVU</name>
<evidence type="ECO:0000256" key="11">
    <source>
        <dbReference type="ARBA" id="ARBA00041777"/>
    </source>
</evidence>
<keyword evidence="5" id="KW-0754">Steroid-binding</keyword>
<dbReference type="InterPro" id="IPR036186">
    <property type="entry name" value="Serpin_sf"/>
</dbReference>
<reference evidence="16" key="2">
    <citation type="submission" date="2025-09" db="UniProtKB">
        <authorList>
            <consortium name="Ensembl"/>
        </authorList>
    </citation>
    <scope>IDENTIFICATION</scope>
</reference>
<evidence type="ECO:0000256" key="4">
    <source>
        <dbReference type="ARBA" id="ARBA00022525"/>
    </source>
</evidence>
<dbReference type="PANTHER" id="PTHR11461:SF34">
    <property type="entry name" value="CORTICOSTEROID-BINDING GLOBULIN"/>
    <property type="match status" value="1"/>
</dbReference>
<dbReference type="GO" id="GO:0005615">
    <property type="term" value="C:extracellular space"/>
    <property type="evidence" value="ECO:0007669"/>
    <property type="project" value="Ensembl"/>
</dbReference>
<evidence type="ECO:0000256" key="9">
    <source>
        <dbReference type="ARBA" id="ARBA00037222"/>
    </source>
</evidence>
<dbReference type="GeneTree" id="ENSGT00940000161611"/>
<gene>
    <name evidence="16" type="primary">SERPINA6</name>
</gene>
<keyword evidence="4" id="KW-0964">Secreted</keyword>
<dbReference type="FunFam" id="3.30.497.10:FF:000001">
    <property type="entry name" value="Serine protease inhibitor"/>
    <property type="match status" value="1"/>
</dbReference>
<evidence type="ECO:0000256" key="2">
    <source>
        <dbReference type="ARBA" id="ARBA00009500"/>
    </source>
</evidence>
<dbReference type="PROSITE" id="PS00284">
    <property type="entry name" value="SERPIN"/>
    <property type="match status" value="1"/>
</dbReference>
<dbReference type="CDD" id="cd19554">
    <property type="entry name" value="serpinA6_CBG"/>
    <property type="match status" value="1"/>
</dbReference>